<dbReference type="SMART" id="SM00331">
    <property type="entry name" value="PP2C_SIG"/>
    <property type="match status" value="1"/>
</dbReference>
<dbReference type="SMART" id="SM00332">
    <property type="entry name" value="PP2Cc"/>
    <property type="match status" value="1"/>
</dbReference>
<dbReference type="CDD" id="cd00143">
    <property type="entry name" value="PP2Cc"/>
    <property type="match status" value="1"/>
</dbReference>
<sequence>MNVIKYLKDLLGAEKEAGPVGFRIAAVSHKGKVRGNNEDNFCVMGTVLPLMHEGTEGILEFQVKPEGQVTVAVFDGMGGEAAGELASFTAAEKMRELSGQKTFSEESVKELCMDLNRSVTEAAEREKYIQIGTTAVLFFAKGNQYIMGNVGDSPFYLFSRGELTLLSEAHVSRLPPELQGFLGRKPTLTQFLGMGEEEVRMEPFVKQGSCMSGDRVLLCSDGLTDMIEEEDIESILREERKTAQCVERLLEKALDQGGRDNITIVLCDITE</sequence>
<dbReference type="SUPFAM" id="SSF81606">
    <property type="entry name" value="PP2C-like"/>
    <property type="match status" value="1"/>
</dbReference>
<reference evidence="2 3" key="1">
    <citation type="journal article" date="2021" name="Sci. Rep.">
        <title>The distribution of antibiotic resistance genes in chicken gut microbiota commensals.</title>
        <authorList>
            <person name="Juricova H."/>
            <person name="Matiasovicova J."/>
            <person name="Kubasova T."/>
            <person name="Cejkova D."/>
            <person name="Rychlik I."/>
        </authorList>
    </citation>
    <scope>NUCLEOTIDE SEQUENCE [LARGE SCALE GENOMIC DNA]</scope>
    <source>
        <strain evidence="2 3">An773</strain>
    </source>
</reference>
<organism evidence="2 3">
    <name type="scientific">Faecalicatena fissicatena</name>
    <dbReference type="NCBI Taxonomy" id="290055"/>
    <lineage>
        <taxon>Bacteria</taxon>
        <taxon>Bacillati</taxon>
        <taxon>Bacillota</taxon>
        <taxon>Clostridia</taxon>
        <taxon>Lachnospirales</taxon>
        <taxon>Lachnospiraceae</taxon>
        <taxon>Faecalicatena</taxon>
    </lineage>
</organism>
<feature type="domain" description="PPM-type phosphatase" evidence="1">
    <location>
        <begin position="23"/>
        <end position="269"/>
    </location>
</feature>
<proteinExistence type="predicted"/>
<dbReference type="PROSITE" id="PS51746">
    <property type="entry name" value="PPM_2"/>
    <property type="match status" value="1"/>
</dbReference>
<dbReference type="RefSeq" id="WP_205156225.1">
    <property type="nucleotide sequence ID" value="NZ_JACLYY010000012.1"/>
</dbReference>
<dbReference type="PANTHER" id="PTHR47992">
    <property type="entry name" value="PROTEIN PHOSPHATASE"/>
    <property type="match status" value="1"/>
</dbReference>
<dbReference type="Proteomes" id="UP000716906">
    <property type="component" value="Unassembled WGS sequence"/>
</dbReference>
<evidence type="ECO:0000313" key="3">
    <source>
        <dbReference type="Proteomes" id="UP000716906"/>
    </source>
</evidence>
<evidence type="ECO:0000259" key="1">
    <source>
        <dbReference type="PROSITE" id="PS51746"/>
    </source>
</evidence>
<dbReference type="Gene3D" id="3.60.40.10">
    <property type="entry name" value="PPM-type phosphatase domain"/>
    <property type="match status" value="1"/>
</dbReference>
<dbReference type="EMBL" id="JACLYY010000012">
    <property type="protein sequence ID" value="MBM6738788.1"/>
    <property type="molecule type" value="Genomic_DNA"/>
</dbReference>
<name>A0ABS2EAY6_9FIRM</name>
<dbReference type="InterPro" id="IPR036457">
    <property type="entry name" value="PPM-type-like_dom_sf"/>
</dbReference>
<gene>
    <name evidence="2" type="ORF">H7U36_11885</name>
</gene>
<protein>
    <submittedName>
        <fullName evidence="2">Serine/threonine-protein phosphatase</fullName>
    </submittedName>
</protein>
<keyword evidence="3" id="KW-1185">Reference proteome</keyword>
<comment type="caution">
    <text evidence="2">The sequence shown here is derived from an EMBL/GenBank/DDBJ whole genome shotgun (WGS) entry which is preliminary data.</text>
</comment>
<dbReference type="Pfam" id="PF13672">
    <property type="entry name" value="PP2C_2"/>
    <property type="match status" value="1"/>
</dbReference>
<dbReference type="InterPro" id="IPR001932">
    <property type="entry name" value="PPM-type_phosphatase-like_dom"/>
</dbReference>
<dbReference type="InterPro" id="IPR015655">
    <property type="entry name" value="PP2C"/>
</dbReference>
<accession>A0ABS2EAY6</accession>
<evidence type="ECO:0000313" key="2">
    <source>
        <dbReference type="EMBL" id="MBM6738788.1"/>
    </source>
</evidence>